<sequence>MSQEQLDESTGNAVKPAKNKMTLDRFVKQFNSLDASNYGGWPVSVKITCWIFIFLIVCIVGYFVLISSKIDAITTAQAQEANLLNEYREKDSKLRNLQLYQKQLVKMQADFNQQLQQLPKESEIPGLVEDINVTGVTAGLKFKNISLEPEVKQQFFMEQPISIQATGDYHLFGQFASAIAALPRIVTLHDFSIVAGQDDNKKSDIPVVNYTLHAKTYRYLGAEEQTSASEPKAAKAGAPK</sequence>
<evidence type="ECO:0000313" key="3">
    <source>
        <dbReference type="Proteomes" id="UP000018418"/>
    </source>
</evidence>
<dbReference type="GO" id="GO:0043107">
    <property type="term" value="P:type IV pilus-dependent motility"/>
    <property type="evidence" value="ECO:0007669"/>
    <property type="project" value="InterPro"/>
</dbReference>
<name>V2UEN5_9GAMM</name>
<reference evidence="2 3" key="1">
    <citation type="submission" date="2013-10" db="EMBL/GenBank/DDBJ databases">
        <title>The Genome Sequence of Acinetobacter brisouii CIP 110357.</title>
        <authorList>
            <consortium name="The Broad Institute Genomics Platform"/>
            <consortium name="The Broad Institute Genome Sequencing Center for Infectious Disease"/>
            <person name="Cerqueira G."/>
            <person name="Feldgarden M."/>
            <person name="Courvalin P."/>
            <person name="Grillot-Courvalin C."/>
            <person name="Clermont D."/>
            <person name="Rocha E."/>
            <person name="Yoon E.-J."/>
            <person name="Nemec A."/>
            <person name="Young S.K."/>
            <person name="Zeng Q."/>
            <person name="Gargeya S."/>
            <person name="Fitzgerald M."/>
            <person name="Abouelleil A."/>
            <person name="Alvarado L."/>
            <person name="Berlin A.M."/>
            <person name="Chapman S.B."/>
            <person name="Gainer-Dewar J."/>
            <person name="Goldberg J."/>
            <person name="Gnerre S."/>
            <person name="Griggs A."/>
            <person name="Gujja S."/>
            <person name="Hansen M."/>
            <person name="Howarth C."/>
            <person name="Imamovic A."/>
            <person name="Ireland A."/>
            <person name="Larimer J."/>
            <person name="McCowan C."/>
            <person name="Murphy C."/>
            <person name="Pearson M."/>
            <person name="Poon T.W."/>
            <person name="Priest M."/>
            <person name="Roberts A."/>
            <person name="Saif S."/>
            <person name="Shea T."/>
            <person name="Sykes S."/>
            <person name="Wortman J."/>
            <person name="Nusbaum C."/>
            <person name="Birren B."/>
        </authorList>
    </citation>
    <scope>NUCLEOTIDE SEQUENCE [LARGE SCALE GENOMIC DNA]</scope>
    <source>
        <strain evidence="2 3">CIP 110357</strain>
    </source>
</reference>
<gene>
    <name evidence="2" type="ORF">P255_00148</name>
</gene>
<dbReference type="PANTHER" id="PTHR39555">
    <property type="entry name" value="FIMBRIAL ASSEMBLY PROTEIN PILO-LIKE PROTEIN-RELATED"/>
    <property type="match status" value="1"/>
</dbReference>
<dbReference type="Proteomes" id="UP000018418">
    <property type="component" value="Unassembled WGS sequence"/>
</dbReference>
<dbReference type="Pfam" id="PF04350">
    <property type="entry name" value="PilO"/>
    <property type="match status" value="1"/>
</dbReference>
<dbReference type="InterPro" id="IPR014717">
    <property type="entry name" value="Transl_elong_EF1B/ribsomal_bS6"/>
</dbReference>
<keyword evidence="3" id="KW-1185">Reference proteome</keyword>
<dbReference type="AlphaFoldDB" id="V2UEN5"/>
<evidence type="ECO:0000313" key="2">
    <source>
        <dbReference type="EMBL" id="ESK53038.1"/>
    </source>
</evidence>
<protein>
    <recommendedName>
        <fullName evidence="4">Pilus assembly protein, PilO</fullName>
    </recommendedName>
</protein>
<dbReference type="Gene3D" id="3.30.70.60">
    <property type="match status" value="1"/>
</dbReference>
<evidence type="ECO:0000256" key="1">
    <source>
        <dbReference type="SAM" id="Phobius"/>
    </source>
</evidence>
<dbReference type="HOGENOM" id="CLU_102444_1_0_6"/>
<dbReference type="GO" id="GO:0043683">
    <property type="term" value="P:type IV pilus assembly"/>
    <property type="evidence" value="ECO:0007669"/>
    <property type="project" value="InterPro"/>
</dbReference>
<evidence type="ECO:0008006" key="4">
    <source>
        <dbReference type="Google" id="ProtNLM"/>
    </source>
</evidence>
<organism evidence="2 3">
    <name type="scientific">Acinetobacter brisouii CIP 110357</name>
    <dbReference type="NCBI Taxonomy" id="1341683"/>
    <lineage>
        <taxon>Bacteria</taxon>
        <taxon>Pseudomonadati</taxon>
        <taxon>Pseudomonadota</taxon>
        <taxon>Gammaproteobacteria</taxon>
        <taxon>Moraxellales</taxon>
        <taxon>Moraxellaceae</taxon>
        <taxon>Acinetobacter</taxon>
    </lineage>
</organism>
<feature type="transmembrane region" description="Helical" evidence="1">
    <location>
        <begin position="43"/>
        <end position="65"/>
    </location>
</feature>
<keyword evidence="1" id="KW-0472">Membrane</keyword>
<dbReference type="PIRSF" id="PIRSF016482">
    <property type="entry name" value="PilO"/>
    <property type="match status" value="1"/>
</dbReference>
<keyword evidence="1" id="KW-0812">Transmembrane</keyword>
<proteinExistence type="predicted"/>
<comment type="caution">
    <text evidence="2">The sequence shown here is derived from an EMBL/GenBank/DDBJ whole genome shotgun (WGS) entry which is preliminary data.</text>
</comment>
<keyword evidence="1" id="KW-1133">Transmembrane helix</keyword>
<accession>V2UEN5</accession>
<dbReference type="OrthoDB" id="9802133at2"/>
<dbReference type="EMBL" id="AYEU01000001">
    <property type="protein sequence ID" value="ESK53038.1"/>
    <property type="molecule type" value="Genomic_DNA"/>
</dbReference>
<dbReference type="RefSeq" id="WP_004899013.1">
    <property type="nucleotide sequence ID" value="NZ_BBTI01000003.1"/>
</dbReference>
<dbReference type="STRING" id="396323.VH98_08010"/>
<dbReference type="InterPro" id="IPR007445">
    <property type="entry name" value="PilO"/>
</dbReference>
<dbReference type="PATRIC" id="fig|1341683.3.peg.146"/>
<dbReference type="PANTHER" id="PTHR39555:SF1">
    <property type="entry name" value="TYPE IV PILUS INNER MEMBRANE COMPONENT PILO"/>
    <property type="match status" value="1"/>
</dbReference>